<gene>
    <name evidence="6" type="ORF">HUO12_00085</name>
</gene>
<dbReference type="InterPro" id="IPR014710">
    <property type="entry name" value="RmlC-like_jellyroll"/>
</dbReference>
<keyword evidence="3" id="KW-0010">Activator</keyword>
<dbReference type="PANTHER" id="PTHR46796">
    <property type="entry name" value="HTH-TYPE TRANSCRIPTIONAL ACTIVATOR RHAS-RELATED"/>
    <property type="match status" value="1"/>
</dbReference>
<keyword evidence="7" id="KW-1185">Reference proteome</keyword>
<dbReference type="InterPro" id="IPR018060">
    <property type="entry name" value="HTH_AraC"/>
</dbReference>
<evidence type="ECO:0000313" key="7">
    <source>
        <dbReference type="Proteomes" id="UP000546031"/>
    </source>
</evidence>
<dbReference type="RefSeq" id="WP_176271667.1">
    <property type="nucleotide sequence ID" value="NZ_JABWTA010000001.1"/>
</dbReference>
<name>A0A850HA22_9SPHN</name>
<accession>A0A850HA22</accession>
<evidence type="ECO:0000313" key="6">
    <source>
        <dbReference type="EMBL" id="NVE93288.1"/>
    </source>
</evidence>
<dbReference type="InterPro" id="IPR003313">
    <property type="entry name" value="AraC-bd"/>
</dbReference>
<reference evidence="6 7" key="1">
    <citation type="submission" date="2020-06" db="EMBL/GenBank/DDBJ databases">
        <title>Altererythrobacter lutimaris sp. nov., a marine bacterium isolated from a tidal flat.</title>
        <authorList>
            <person name="Kim D."/>
            <person name="Yoo Y."/>
            <person name="Kim J.-J."/>
        </authorList>
    </citation>
    <scope>NUCLEOTIDE SEQUENCE [LARGE SCALE GENOMIC DNA]</scope>
    <source>
        <strain evidence="6 7">JGD-16</strain>
    </source>
</reference>
<keyword evidence="4" id="KW-0804">Transcription</keyword>
<dbReference type="PRINTS" id="PR00032">
    <property type="entry name" value="HTHARAC"/>
</dbReference>
<dbReference type="Pfam" id="PF12833">
    <property type="entry name" value="HTH_18"/>
    <property type="match status" value="1"/>
</dbReference>
<dbReference type="SMART" id="SM00342">
    <property type="entry name" value="HTH_ARAC"/>
    <property type="match status" value="1"/>
</dbReference>
<dbReference type="Gene3D" id="2.60.120.10">
    <property type="entry name" value="Jelly Rolls"/>
    <property type="match status" value="1"/>
</dbReference>
<dbReference type="Pfam" id="PF02311">
    <property type="entry name" value="AraC_binding"/>
    <property type="match status" value="1"/>
</dbReference>
<comment type="caution">
    <text evidence="6">The sequence shown here is derived from an EMBL/GenBank/DDBJ whole genome shotgun (WGS) entry which is preliminary data.</text>
</comment>
<dbReference type="InterPro" id="IPR020449">
    <property type="entry name" value="Tscrpt_reg_AraC-type_HTH"/>
</dbReference>
<dbReference type="InterPro" id="IPR037923">
    <property type="entry name" value="HTH-like"/>
</dbReference>
<evidence type="ECO:0000259" key="5">
    <source>
        <dbReference type="PROSITE" id="PS01124"/>
    </source>
</evidence>
<dbReference type="PROSITE" id="PS01124">
    <property type="entry name" value="HTH_ARAC_FAMILY_2"/>
    <property type="match status" value="1"/>
</dbReference>
<dbReference type="SUPFAM" id="SSF46689">
    <property type="entry name" value="Homeodomain-like"/>
    <property type="match status" value="1"/>
</dbReference>
<feature type="domain" description="HTH araC/xylS-type" evidence="5">
    <location>
        <begin position="182"/>
        <end position="270"/>
    </location>
</feature>
<organism evidence="6 7">
    <name type="scientific">Altererythrobacter lutimaris</name>
    <dbReference type="NCBI Taxonomy" id="2743979"/>
    <lineage>
        <taxon>Bacteria</taxon>
        <taxon>Pseudomonadati</taxon>
        <taxon>Pseudomonadota</taxon>
        <taxon>Alphaproteobacteria</taxon>
        <taxon>Sphingomonadales</taxon>
        <taxon>Erythrobacteraceae</taxon>
        <taxon>Altererythrobacter</taxon>
    </lineage>
</organism>
<dbReference type="Gene3D" id="1.10.10.60">
    <property type="entry name" value="Homeodomain-like"/>
    <property type="match status" value="2"/>
</dbReference>
<dbReference type="GO" id="GO:0043565">
    <property type="term" value="F:sequence-specific DNA binding"/>
    <property type="evidence" value="ECO:0007669"/>
    <property type="project" value="InterPro"/>
</dbReference>
<evidence type="ECO:0000256" key="4">
    <source>
        <dbReference type="ARBA" id="ARBA00023163"/>
    </source>
</evidence>
<proteinExistence type="predicted"/>
<evidence type="ECO:0000256" key="1">
    <source>
        <dbReference type="ARBA" id="ARBA00023015"/>
    </source>
</evidence>
<protein>
    <submittedName>
        <fullName evidence="6">Helix-turn-helix transcriptional regulator</fullName>
    </submittedName>
</protein>
<dbReference type="InterPro" id="IPR050204">
    <property type="entry name" value="AraC_XylS_family_regulators"/>
</dbReference>
<sequence>MDEPMWEEKVYKQNLHLSPIGGIKIACFLHNGVGVLTSKRVLPHFTLVYVTRGQGRYRDERGLDLKVEAGDAIVVFPGREHWYGPAKGETWDEFYLVFEGPVFDMWREVGCFDRDHPVIPLKPLNFWRDRILQVIGRSQAVTESELLQESIQLQELLADIQQAGQEDYSNDIVWVEQAKAAVSEHLDIRVAACSLGYSYEAFRKRFRKLAGRSPGQFRTGLLMERACEMLSEPGILLRDIAEELGYCDEYHFSRQFSKTVGWSPTEYRSRVKREIVKFDEMGNHEMEG</sequence>
<evidence type="ECO:0000256" key="2">
    <source>
        <dbReference type="ARBA" id="ARBA00023125"/>
    </source>
</evidence>
<dbReference type="GO" id="GO:0003700">
    <property type="term" value="F:DNA-binding transcription factor activity"/>
    <property type="evidence" value="ECO:0007669"/>
    <property type="project" value="InterPro"/>
</dbReference>
<dbReference type="AlphaFoldDB" id="A0A850HA22"/>
<keyword evidence="2" id="KW-0238">DNA-binding</keyword>
<dbReference type="Proteomes" id="UP000546031">
    <property type="component" value="Unassembled WGS sequence"/>
</dbReference>
<evidence type="ECO:0000256" key="3">
    <source>
        <dbReference type="ARBA" id="ARBA00023159"/>
    </source>
</evidence>
<dbReference type="InterPro" id="IPR009057">
    <property type="entry name" value="Homeodomain-like_sf"/>
</dbReference>
<dbReference type="EMBL" id="JABWTA010000001">
    <property type="protein sequence ID" value="NVE93288.1"/>
    <property type="molecule type" value="Genomic_DNA"/>
</dbReference>
<keyword evidence="1" id="KW-0805">Transcription regulation</keyword>
<dbReference type="SUPFAM" id="SSF51215">
    <property type="entry name" value="Regulatory protein AraC"/>
    <property type="match status" value="1"/>
</dbReference>